<protein>
    <recommendedName>
        <fullName evidence="1">Elongator complex protein 1</fullName>
    </recommendedName>
</protein>
<sequence length="223" mass="24532">MRNLELLYSVQLSPLKDLEHIQCSAVDYDTGVIYCASSKCIVGLNPKDGQITGVVSLLTDDYMPTDGSGKVVGIQCIPDQQSVCVAIDNGNLLVWNVLVGDLECVGNVESGFTSMCWSPDLELLVLTTGQETMIMMTREFDPVTEKSLHPEQFGSAEFVTVGWGKKETQFHGSVGKQAATIKPEDEKPALPWDDRKPRISWRGDGQFFVVSTISPISGKYFLF</sequence>
<dbReference type="PANTHER" id="PTHR12747:SF0">
    <property type="entry name" value="ELONGATOR COMPLEX PROTEIN 1"/>
    <property type="match status" value="1"/>
</dbReference>
<dbReference type="Pfam" id="PF04762">
    <property type="entry name" value="Beta-prop_ELP1_1st"/>
    <property type="match status" value="1"/>
</dbReference>
<dbReference type="GO" id="GO:0005829">
    <property type="term" value="C:cytosol"/>
    <property type="evidence" value="ECO:0007669"/>
    <property type="project" value="TreeGrafter"/>
</dbReference>
<dbReference type="OrthoDB" id="40048at2759"/>
<dbReference type="GO" id="GO:0000049">
    <property type="term" value="F:tRNA binding"/>
    <property type="evidence" value="ECO:0007669"/>
    <property type="project" value="TreeGrafter"/>
</dbReference>
<proteinExistence type="predicted"/>
<accession>A0A8B6C026</accession>
<dbReference type="InterPro" id="IPR006849">
    <property type="entry name" value="Elp1"/>
</dbReference>
<reference evidence="4" key="1">
    <citation type="submission" date="2018-11" db="EMBL/GenBank/DDBJ databases">
        <authorList>
            <person name="Alioto T."/>
            <person name="Alioto T."/>
        </authorList>
    </citation>
    <scope>NUCLEOTIDE SEQUENCE</scope>
</reference>
<feature type="compositionally biased region" description="Basic and acidic residues" evidence="2">
    <location>
        <begin position="182"/>
        <end position="194"/>
    </location>
</feature>
<gene>
    <name evidence="4" type="ORF">MGAL_10B093386</name>
</gene>
<organism evidence="4 5">
    <name type="scientific">Mytilus galloprovincialis</name>
    <name type="common">Mediterranean mussel</name>
    <dbReference type="NCBI Taxonomy" id="29158"/>
    <lineage>
        <taxon>Eukaryota</taxon>
        <taxon>Metazoa</taxon>
        <taxon>Spiralia</taxon>
        <taxon>Lophotrochozoa</taxon>
        <taxon>Mollusca</taxon>
        <taxon>Bivalvia</taxon>
        <taxon>Autobranchia</taxon>
        <taxon>Pteriomorphia</taxon>
        <taxon>Mytilida</taxon>
        <taxon>Mytiloidea</taxon>
        <taxon>Mytilidae</taxon>
        <taxon>Mytilinae</taxon>
        <taxon>Mytilus</taxon>
    </lineage>
</organism>
<evidence type="ECO:0000259" key="3">
    <source>
        <dbReference type="Pfam" id="PF04762"/>
    </source>
</evidence>
<feature type="region of interest" description="Disordered" evidence="2">
    <location>
        <begin position="174"/>
        <end position="194"/>
    </location>
</feature>
<comment type="caution">
    <text evidence="4">The sequence shown here is derived from an EMBL/GenBank/DDBJ whole genome shotgun (WGS) entry which is preliminary data.</text>
</comment>
<dbReference type="InterPro" id="IPR056164">
    <property type="entry name" value="Beta-prop_ELP1_1st"/>
</dbReference>
<dbReference type="InterPro" id="IPR011047">
    <property type="entry name" value="Quinoprotein_ADH-like_sf"/>
</dbReference>
<evidence type="ECO:0000313" key="4">
    <source>
        <dbReference type="EMBL" id="VDH98149.1"/>
    </source>
</evidence>
<dbReference type="PANTHER" id="PTHR12747">
    <property type="entry name" value="ELONGATOR COMPLEX PROTEIN 1"/>
    <property type="match status" value="1"/>
</dbReference>
<name>A0A8B6C026_MYTGA</name>
<dbReference type="SUPFAM" id="SSF50998">
    <property type="entry name" value="Quinoprotein alcohol dehydrogenase-like"/>
    <property type="match status" value="1"/>
</dbReference>
<dbReference type="UniPathway" id="UPA00988"/>
<dbReference type="AlphaFoldDB" id="A0A8B6C026"/>
<dbReference type="EMBL" id="UYJE01000978">
    <property type="protein sequence ID" value="VDH98149.1"/>
    <property type="molecule type" value="Genomic_DNA"/>
</dbReference>
<feature type="domain" description="ELP1 first N-terminal beta-propeller" evidence="3">
    <location>
        <begin position="1"/>
        <end position="218"/>
    </location>
</feature>
<evidence type="ECO:0000256" key="2">
    <source>
        <dbReference type="SAM" id="MobiDB-lite"/>
    </source>
</evidence>
<dbReference type="InterPro" id="IPR015943">
    <property type="entry name" value="WD40/YVTN_repeat-like_dom_sf"/>
</dbReference>
<dbReference type="Proteomes" id="UP000596742">
    <property type="component" value="Unassembled WGS sequence"/>
</dbReference>
<evidence type="ECO:0000256" key="1">
    <source>
        <dbReference type="ARBA" id="ARBA00029535"/>
    </source>
</evidence>
<dbReference type="GO" id="GO:0002926">
    <property type="term" value="P:tRNA wobble base 5-methoxycarbonylmethyl-2-thiouridinylation"/>
    <property type="evidence" value="ECO:0007669"/>
    <property type="project" value="TreeGrafter"/>
</dbReference>
<evidence type="ECO:0000313" key="5">
    <source>
        <dbReference type="Proteomes" id="UP000596742"/>
    </source>
</evidence>
<dbReference type="GO" id="GO:0033588">
    <property type="term" value="C:elongator holoenzyme complex"/>
    <property type="evidence" value="ECO:0007669"/>
    <property type="project" value="InterPro"/>
</dbReference>
<dbReference type="Gene3D" id="2.130.10.10">
    <property type="entry name" value="YVTN repeat-like/Quinoprotein amine dehydrogenase"/>
    <property type="match status" value="1"/>
</dbReference>
<keyword evidence="5" id="KW-1185">Reference proteome</keyword>